<evidence type="ECO:0000256" key="8">
    <source>
        <dbReference type="ARBA" id="ARBA00023180"/>
    </source>
</evidence>
<dbReference type="Gene3D" id="1.20.1250.20">
    <property type="entry name" value="MFS general substrate transporter like domains"/>
    <property type="match status" value="1"/>
</dbReference>
<feature type="transmembrane region" description="Helical" evidence="9">
    <location>
        <begin position="143"/>
        <end position="162"/>
    </location>
</feature>
<feature type="transmembrane region" description="Helical" evidence="9">
    <location>
        <begin position="252"/>
        <end position="278"/>
    </location>
</feature>
<keyword evidence="3" id="KW-1003">Cell membrane</keyword>
<organism evidence="11 12">
    <name type="scientific">Phaedon cochleariae</name>
    <name type="common">Mustard beetle</name>
    <dbReference type="NCBI Taxonomy" id="80249"/>
    <lineage>
        <taxon>Eukaryota</taxon>
        <taxon>Metazoa</taxon>
        <taxon>Ecdysozoa</taxon>
        <taxon>Arthropoda</taxon>
        <taxon>Hexapoda</taxon>
        <taxon>Insecta</taxon>
        <taxon>Pterygota</taxon>
        <taxon>Neoptera</taxon>
        <taxon>Endopterygota</taxon>
        <taxon>Coleoptera</taxon>
        <taxon>Polyphaga</taxon>
        <taxon>Cucujiformia</taxon>
        <taxon>Chrysomeloidea</taxon>
        <taxon>Chrysomelidae</taxon>
        <taxon>Chrysomelinae</taxon>
        <taxon>Chrysomelini</taxon>
        <taxon>Phaedon</taxon>
    </lineage>
</organism>
<dbReference type="PANTHER" id="PTHR48021:SF46">
    <property type="entry name" value="MAJOR FACILITATOR SUPERFAMILY (MFS) PROFILE DOMAIN-CONTAINING PROTEIN"/>
    <property type="match status" value="1"/>
</dbReference>
<proteinExistence type="predicted"/>
<dbReference type="GO" id="GO:0022857">
    <property type="term" value="F:transmembrane transporter activity"/>
    <property type="evidence" value="ECO:0007669"/>
    <property type="project" value="InterPro"/>
</dbReference>
<name>A0A9P0DP72_PHACE</name>
<reference evidence="11" key="2">
    <citation type="submission" date="2022-10" db="EMBL/GenBank/DDBJ databases">
        <authorList>
            <consortium name="ENA_rothamsted_submissions"/>
            <consortium name="culmorum"/>
            <person name="King R."/>
        </authorList>
    </citation>
    <scope>NUCLEOTIDE SEQUENCE</scope>
</reference>
<dbReference type="FunFam" id="1.20.1250.20:FF:000218">
    <property type="entry name" value="facilitated trehalose transporter Tret1"/>
    <property type="match status" value="1"/>
</dbReference>
<keyword evidence="4" id="KW-0762">Sugar transport</keyword>
<evidence type="ECO:0000256" key="1">
    <source>
        <dbReference type="ARBA" id="ARBA00004651"/>
    </source>
</evidence>
<feature type="transmembrane region" description="Helical" evidence="9">
    <location>
        <begin position="317"/>
        <end position="339"/>
    </location>
</feature>
<dbReference type="InterPro" id="IPR050549">
    <property type="entry name" value="MFS_Trehalose_Transporter"/>
</dbReference>
<keyword evidence="7 9" id="KW-0472">Membrane</keyword>
<reference evidence="11" key="1">
    <citation type="submission" date="2022-01" db="EMBL/GenBank/DDBJ databases">
        <authorList>
            <person name="King R."/>
        </authorList>
    </citation>
    <scope>NUCLEOTIDE SEQUENCE</scope>
</reference>
<comment type="subcellular location">
    <subcellularLocation>
        <location evidence="1">Cell membrane</location>
        <topology evidence="1">Multi-pass membrane protein</topology>
    </subcellularLocation>
</comment>
<feature type="transmembrane region" description="Helical" evidence="9">
    <location>
        <begin position="416"/>
        <end position="438"/>
    </location>
</feature>
<accession>A0A9P0DP72</accession>
<feature type="transmembrane region" description="Helical" evidence="9">
    <location>
        <begin position="87"/>
        <end position="104"/>
    </location>
</feature>
<evidence type="ECO:0000256" key="7">
    <source>
        <dbReference type="ARBA" id="ARBA00023136"/>
    </source>
</evidence>
<dbReference type="AlphaFoldDB" id="A0A9P0DP72"/>
<keyword evidence="8" id="KW-0325">Glycoprotein</keyword>
<evidence type="ECO:0000256" key="2">
    <source>
        <dbReference type="ARBA" id="ARBA00022448"/>
    </source>
</evidence>
<feature type="transmembrane region" description="Helical" evidence="9">
    <location>
        <begin position="110"/>
        <end position="131"/>
    </location>
</feature>
<dbReference type="InterPro" id="IPR003663">
    <property type="entry name" value="Sugar/inositol_transpt"/>
</dbReference>
<dbReference type="PROSITE" id="PS00216">
    <property type="entry name" value="SUGAR_TRANSPORT_1"/>
    <property type="match status" value="1"/>
</dbReference>
<evidence type="ECO:0000256" key="3">
    <source>
        <dbReference type="ARBA" id="ARBA00022475"/>
    </source>
</evidence>
<feature type="transmembrane region" description="Helical" evidence="9">
    <location>
        <begin position="351"/>
        <end position="375"/>
    </location>
</feature>
<feature type="transmembrane region" description="Helical" evidence="9">
    <location>
        <begin position="290"/>
        <end position="310"/>
    </location>
</feature>
<evidence type="ECO:0000256" key="5">
    <source>
        <dbReference type="ARBA" id="ARBA00022692"/>
    </source>
</evidence>
<evidence type="ECO:0000256" key="6">
    <source>
        <dbReference type="ARBA" id="ARBA00022989"/>
    </source>
</evidence>
<sequence length="478" mass="53100">MQESDGLFSGTKTQLFAAISGTLFAISDGMSYGWTAPVIPYLISEESHLKTTKFEAEWLESCLMFGSFLGLPFTIYFVDKIGRKKSLLLAAFISLISWIMIATADRMLFIFIARFSFGVTANTSFVAAPIYVAEIADHKIRGFLSSVIYVNMLIGLVIVYTVGPFLPFYVPPLVGIAVLSIELSTFPFMPESPYYLFHQGRVEAAIKSLEYFRPHRDVTVELRNISKAVARQKAEPGRFLDLVLARNSRKAIIIMTVLDVGQHLCALSVILMNLHVILEAAGSIYMNSNVAAILFAVIMLIAACLASLRVDKYGRKALIIISTILTGLCLLSMAVYFHLKLREYDVRAVSWIPIVAVMLYAASFKVGIGIVPIVLTAELFSSNMKAIGMTISDLMYVAGSIVSLQCYQWLSNTYGMHVPFYVFAGSSFCIALFTLLYIPETKGKTLDEIQYLLKGEEYVRTDSRSNLISSKSYSTFVE</sequence>
<dbReference type="InterPro" id="IPR005828">
    <property type="entry name" value="MFS_sugar_transport-like"/>
</dbReference>
<keyword evidence="12" id="KW-1185">Reference proteome</keyword>
<evidence type="ECO:0000259" key="10">
    <source>
        <dbReference type="PROSITE" id="PS50850"/>
    </source>
</evidence>
<dbReference type="SUPFAM" id="SSF103473">
    <property type="entry name" value="MFS general substrate transporter"/>
    <property type="match status" value="1"/>
</dbReference>
<dbReference type="InterPro" id="IPR020846">
    <property type="entry name" value="MFS_dom"/>
</dbReference>
<dbReference type="PRINTS" id="PR00171">
    <property type="entry name" value="SUGRTRNSPORT"/>
</dbReference>
<dbReference type="PANTHER" id="PTHR48021">
    <property type="match status" value="1"/>
</dbReference>
<gene>
    <name evidence="11" type="ORF">PHAECO_LOCUS4646</name>
</gene>
<evidence type="ECO:0000313" key="11">
    <source>
        <dbReference type="EMBL" id="CAH1153886.1"/>
    </source>
</evidence>
<dbReference type="InterPro" id="IPR036259">
    <property type="entry name" value="MFS_trans_sf"/>
</dbReference>
<feature type="transmembrane region" description="Helical" evidence="9">
    <location>
        <begin position="387"/>
        <end position="410"/>
    </location>
</feature>
<keyword evidence="5 9" id="KW-0812">Transmembrane</keyword>
<feature type="domain" description="Major facilitator superfamily (MFS) profile" evidence="10">
    <location>
        <begin position="13"/>
        <end position="442"/>
    </location>
</feature>
<feature type="transmembrane region" description="Helical" evidence="9">
    <location>
        <begin position="58"/>
        <end position="78"/>
    </location>
</feature>
<evidence type="ECO:0000313" key="12">
    <source>
        <dbReference type="Proteomes" id="UP001153737"/>
    </source>
</evidence>
<dbReference type="Proteomes" id="UP001153737">
    <property type="component" value="Chromosome 15"/>
</dbReference>
<evidence type="ECO:0000256" key="9">
    <source>
        <dbReference type="SAM" id="Phobius"/>
    </source>
</evidence>
<dbReference type="InterPro" id="IPR005829">
    <property type="entry name" value="Sugar_transporter_CS"/>
</dbReference>
<dbReference type="GO" id="GO:0005886">
    <property type="term" value="C:plasma membrane"/>
    <property type="evidence" value="ECO:0007669"/>
    <property type="project" value="UniProtKB-SubCell"/>
</dbReference>
<protein>
    <recommendedName>
        <fullName evidence="10">Major facilitator superfamily (MFS) profile domain-containing protein</fullName>
    </recommendedName>
</protein>
<dbReference type="PROSITE" id="PS50850">
    <property type="entry name" value="MFS"/>
    <property type="match status" value="1"/>
</dbReference>
<keyword evidence="2" id="KW-0813">Transport</keyword>
<dbReference type="OrthoDB" id="4142200at2759"/>
<dbReference type="EMBL" id="OU896721">
    <property type="protein sequence ID" value="CAH1153886.1"/>
    <property type="molecule type" value="Genomic_DNA"/>
</dbReference>
<keyword evidence="6 9" id="KW-1133">Transmembrane helix</keyword>
<dbReference type="Pfam" id="PF00083">
    <property type="entry name" value="Sugar_tr"/>
    <property type="match status" value="1"/>
</dbReference>
<evidence type="ECO:0000256" key="4">
    <source>
        <dbReference type="ARBA" id="ARBA00022597"/>
    </source>
</evidence>